<keyword evidence="3" id="KW-1185">Reference proteome</keyword>
<dbReference type="InterPro" id="IPR012337">
    <property type="entry name" value="RNaseH-like_sf"/>
</dbReference>
<reference evidence="4" key="2">
    <citation type="submission" date="2025-08" db="UniProtKB">
        <authorList>
            <consortium name="RefSeq"/>
        </authorList>
    </citation>
    <scope>IDENTIFICATION</scope>
    <source>
        <strain evidence="4">S238N-H82</strain>
        <tissue evidence="4">Testes</tissue>
    </source>
</reference>
<dbReference type="OrthoDB" id="8551997at2759"/>
<dbReference type="PANTHER" id="PTHR46880:SF5">
    <property type="entry name" value="DUF4371 DOMAIN-CONTAINING PROTEIN"/>
    <property type="match status" value="1"/>
</dbReference>
<protein>
    <submittedName>
        <fullName evidence="4">Zinc finger protein 862-like</fullName>
    </submittedName>
</protein>
<reference evidence="3" key="1">
    <citation type="journal article" date="2020" name="Nat. Ecol. Evol.">
        <title>Deeply conserved synteny resolves early events in vertebrate evolution.</title>
        <authorList>
            <person name="Simakov O."/>
            <person name="Marletaz F."/>
            <person name="Yue J.X."/>
            <person name="O'Connell B."/>
            <person name="Jenkins J."/>
            <person name="Brandt A."/>
            <person name="Calef R."/>
            <person name="Tung C.H."/>
            <person name="Huang T.K."/>
            <person name="Schmutz J."/>
            <person name="Satoh N."/>
            <person name="Yu J.K."/>
            <person name="Putnam N.H."/>
            <person name="Green R.E."/>
            <person name="Rokhsar D.S."/>
        </authorList>
    </citation>
    <scope>NUCLEOTIDE SEQUENCE [LARGE SCALE GENOMIC DNA]</scope>
    <source>
        <strain evidence="3">S238N-H82</strain>
    </source>
</reference>
<sequence>MAQRKIHSFFSAGRAPASTGAAPVATSTTSGARNVVEPQGRPQDRSDIADDGGAGGRGEGGPGARPAKTSNGGRAPRPESAPSTASTVTTAEESTANSDEGDSRPAKKAKTSNGDRAPRLESAPSTASTVTTTEESTANSEGDSSSHSEPITSPSPSNSSDTVPASRRYEGKRKRRFLEKWRQEFDFVEYDYRAEVMFCKVCRAVPEKADGNVLFHGVTGDKIRSRALTGHLKIDAHTDCQAALDARQNPEQAPIRRALQRLNNAVEDKMIKLFNTAYFVAKEEAPFTSFPKLVDLQVKNGLHMGETYRNDQGCRTFVAAIGELEMDKLVENVRKARFFSVMSDSSMDRAILDQELIYITFIQDGLPVNHLVNIVTLKHAHATGILDAILTGLERVGLNREDLTRRLVGFGSDGAAVMIGVNNGVGAKLKQFCPSIITVWCVAHRLELAALDTIKEHPLLNDLKEALKSIFKHYTESAKASRELRAVGELLGVQVVKPGNINGCRWLPHMSRALEALVRNYKAIMVHFENHANDHNNTEASATMRGRAKVIYRSLSRFKMVKFIHLMVDVLNELREASLLFQKDGLTLQDVSDGLSQVTLAMMEMQTTPGTSLQQFLNDVGPPEDSIYLDVKLQGPRDEQEDIRFRAMTNRLIDDFCDFVTTRFGNLEEGVLKAASTLFNHSTWPNEVAEVQTYGNDALEVFMAHFQPILDSCEDFESTDMARREWRELKLVVTRHYMHLPSCTLWQRFLQGTIGRPDQFDHMKVLVEIYLVIPMNSSCCERGFSSMKRIKSDWRSSLSNEMLNNLLQISIHGPTVADYDPEAAILKWYHGGRRMRRPELLD</sequence>
<dbReference type="Proteomes" id="UP000001554">
    <property type="component" value="Chromosome 19"/>
</dbReference>
<accession>A0A9J7HRY2</accession>
<dbReference type="KEGG" id="bfo:118407005"/>
<evidence type="ECO:0000313" key="3">
    <source>
        <dbReference type="Proteomes" id="UP000001554"/>
    </source>
</evidence>
<dbReference type="PANTHER" id="PTHR46880">
    <property type="entry name" value="RAS-ASSOCIATING DOMAIN-CONTAINING PROTEIN"/>
    <property type="match status" value="1"/>
</dbReference>
<proteinExistence type="predicted"/>
<organism evidence="3 4">
    <name type="scientific">Branchiostoma floridae</name>
    <name type="common">Florida lancelet</name>
    <name type="synonym">Amphioxus</name>
    <dbReference type="NCBI Taxonomy" id="7739"/>
    <lineage>
        <taxon>Eukaryota</taxon>
        <taxon>Metazoa</taxon>
        <taxon>Chordata</taxon>
        <taxon>Cephalochordata</taxon>
        <taxon>Leptocardii</taxon>
        <taxon>Amphioxiformes</taxon>
        <taxon>Branchiostomatidae</taxon>
        <taxon>Branchiostoma</taxon>
    </lineage>
</organism>
<feature type="compositionally biased region" description="Low complexity" evidence="1">
    <location>
        <begin position="80"/>
        <end position="98"/>
    </location>
</feature>
<feature type="region of interest" description="Disordered" evidence="1">
    <location>
        <begin position="1"/>
        <end position="169"/>
    </location>
</feature>
<feature type="compositionally biased region" description="Low complexity" evidence="1">
    <location>
        <begin position="121"/>
        <end position="157"/>
    </location>
</feature>
<name>A0A9J7HRY2_BRAFL</name>
<evidence type="ECO:0000256" key="1">
    <source>
        <dbReference type="SAM" id="MobiDB-lite"/>
    </source>
</evidence>
<feature type="compositionally biased region" description="Gly residues" evidence="1">
    <location>
        <begin position="52"/>
        <end position="63"/>
    </location>
</feature>
<dbReference type="RefSeq" id="XP_035663312.1">
    <property type="nucleotide sequence ID" value="XM_035807419.1"/>
</dbReference>
<evidence type="ECO:0000313" key="4">
    <source>
        <dbReference type="RefSeq" id="XP_035663312.1"/>
    </source>
</evidence>
<dbReference type="AlphaFoldDB" id="A0A9J7HRY2"/>
<dbReference type="InterPro" id="IPR006580">
    <property type="entry name" value="Znf_TTF"/>
</dbReference>
<dbReference type="GeneID" id="118407005"/>
<evidence type="ECO:0000259" key="2">
    <source>
        <dbReference type="SMART" id="SM00597"/>
    </source>
</evidence>
<gene>
    <name evidence="4" type="primary">LOC118407005</name>
</gene>
<feature type="domain" description="TTF-type" evidence="2">
    <location>
        <begin position="173"/>
        <end position="256"/>
    </location>
</feature>
<dbReference type="SUPFAM" id="SSF53098">
    <property type="entry name" value="Ribonuclease H-like"/>
    <property type="match status" value="1"/>
</dbReference>
<dbReference type="SMART" id="SM00597">
    <property type="entry name" value="ZnF_TTF"/>
    <property type="match status" value="1"/>
</dbReference>
<dbReference type="OMA" id="VHCVAHK"/>